<organism evidence="1 2">
    <name type="scientific">Phytoactinopolyspora halotolerans</name>
    <dbReference type="NCBI Taxonomy" id="1981512"/>
    <lineage>
        <taxon>Bacteria</taxon>
        <taxon>Bacillati</taxon>
        <taxon>Actinomycetota</taxon>
        <taxon>Actinomycetes</taxon>
        <taxon>Jiangellales</taxon>
        <taxon>Jiangellaceae</taxon>
        <taxon>Phytoactinopolyspora</taxon>
    </lineage>
</organism>
<reference evidence="1 2" key="1">
    <citation type="submission" date="2020-02" db="EMBL/GenBank/DDBJ databases">
        <authorList>
            <person name="Li X.-J."/>
            <person name="Han X.-M."/>
        </authorList>
    </citation>
    <scope>NUCLEOTIDE SEQUENCE [LARGE SCALE GENOMIC DNA]</scope>
    <source>
        <strain evidence="1 2">CCTCC AB 2017055</strain>
    </source>
</reference>
<name>A0A6L9SH71_9ACTN</name>
<dbReference type="SUPFAM" id="SSF47598">
    <property type="entry name" value="Ribbon-helix-helix"/>
    <property type="match status" value="1"/>
</dbReference>
<dbReference type="RefSeq" id="WP_163743533.1">
    <property type="nucleotide sequence ID" value="NZ_JAAGOA010000024.1"/>
</dbReference>
<comment type="caution">
    <text evidence="1">The sequence shown here is derived from an EMBL/GenBank/DDBJ whole genome shotgun (WGS) entry which is preliminary data.</text>
</comment>
<dbReference type="GO" id="GO:0006355">
    <property type="term" value="P:regulation of DNA-templated transcription"/>
    <property type="evidence" value="ECO:0007669"/>
    <property type="project" value="InterPro"/>
</dbReference>
<gene>
    <name evidence="1" type="ORF">G1H10_26230</name>
</gene>
<evidence type="ECO:0000313" key="2">
    <source>
        <dbReference type="Proteomes" id="UP000475214"/>
    </source>
</evidence>
<accession>A0A6L9SH71</accession>
<dbReference type="EMBL" id="JAAGOA010000024">
    <property type="protein sequence ID" value="NEE03671.1"/>
    <property type="molecule type" value="Genomic_DNA"/>
</dbReference>
<evidence type="ECO:0000313" key="1">
    <source>
        <dbReference type="EMBL" id="NEE03671.1"/>
    </source>
</evidence>
<dbReference type="AlphaFoldDB" id="A0A6L9SH71"/>
<dbReference type="Proteomes" id="UP000475214">
    <property type="component" value="Unassembled WGS sequence"/>
</dbReference>
<keyword evidence="2" id="KW-1185">Reference proteome</keyword>
<proteinExistence type="predicted"/>
<protein>
    <submittedName>
        <fullName evidence="1">Ribbon-helix-helix protein, CopG family</fullName>
    </submittedName>
</protein>
<sequence length="72" mass="8258">MSITLDPELDREVREAARRSGKSLSAWLSEAAAQQLRAQSLREFLDDYEREHGAFTEEELARARAEMGYEGR</sequence>
<dbReference type="InterPro" id="IPR010985">
    <property type="entry name" value="Ribbon_hlx_hlx"/>
</dbReference>